<evidence type="ECO:0000256" key="1">
    <source>
        <dbReference type="SAM" id="SignalP"/>
    </source>
</evidence>
<keyword evidence="1" id="KW-0732">Signal</keyword>
<reference evidence="2" key="2">
    <citation type="submission" date="2023-06" db="EMBL/GenBank/DDBJ databases">
        <authorList>
            <consortium name="Lawrence Berkeley National Laboratory"/>
            <person name="Haridas S."/>
            <person name="Hensen N."/>
            <person name="Bonometti L."/>
            <person name="Westerberg I."/>
            <person name="Brannstrom I.O."/>
            <person name="Guillou S."/>
            <person name="Cros-Aarteil S."/>
            <person name="Calhoun S."/>
            <person name="Kuo A."/>
            <person name="Mondo S."/>
            <person name="Pangilinan J."/>
            <person name="Riley R."/>
            <person name="Labutti K."/>
            <person name="Andreopoulos B."/>
            <person name="Lipzen A."/>
            <person name="Chen C."/>
            <person name="Yanf M."/>
            <person name="Daum C."/>
            <person name="Ng V."/>
            <person name="Clum A."/>
            <person name="Steindorff A."/>
            <person name="Ohm R."/>
            <person name="Martin F."/>
            <person name="Silar P."/>
            <person name="Natvig D."/>
            <person name="Lalanne C."/>
            <person name="Gautier V."/>
            <person name="Ament-Velasquez S.L."/>
            <person name="Kruys A."/>
            <person name="Hutchinson M.I."/>
            <person name="Powell A.J."/>
            <person name="Barry K."/>
            <person name="Miller A.N."/>
            <person name="Grigoriev I.V."/>
            <person name="Debuchy R."/>
            <person name="Gladieux P."/>
            <person name="Thoren M.H."/>
            <person name="Johannesson H."/>
        </authorList>
    </citation>
    <scope>NUCLEOTIDE SEQUENCE</scope>
    <source>
        <strain evidence="2">CBS 314.62</strain>
    </source>
</reference>
<accession>A0AAE1CGP5</accession>
<name>A0AAE1CGP5_9PEZI</name>
<keyword evidence="3" id="KW-1185">Reference proteome</keyword>
<dbReference type="EMBL" id="JAULSO010000001">
    <property type="protein sequence ID" value="KAK3693700.1"/>
    <property type="molecule type" value="Genomic_DNA"/>
</dbReference>
<evidence type="ECO:0008006" key="4">
    <source>
        <dbReference type="Google" id="ProtNLM"/>
    </source>
</evidence>
<gene>
    <name evidence="2" type="ORF">B0T22DRAFT_47365</name>
</gene>
<reference evidence="2" key="1">
    <citation type="journal article" date="2023" name="Mol. Phylogenet. Evol.">
        <title>Genome-scale phylogeny and comparative genomics of the fungal order Sordariales.</title>
        <authorList>
            <person name="Hensen N."/>
            <person name="Bonometti L."/>
            <person name="Westerberg I."/>
            <person name="Brannstrom I.O."/>
            <person name="Guillou S."/>
            <person name="Cros-Aarteil S."/>
            <person name="Calhoun S."/>
            <person name="Haridas S."/>
            <person name="Kuo A."/>
            <person name="Mondo S."/>
            <person name="Pangilinan J."/>
            <person name="Riley R."/>
            <person name="LaButti K."/>
            <person name="Andreopoulos B."/>
            <person name="Lipzen A."/>
            <person name="Chen C."/>
            <person name="Yan M."/>
            <person name="Daum C."/>
            <person name="Ng V."/>
            <person name="Clum A."/>
            <person name="Steindorff A."/>
            <person name="Ohm R.A."/>
            <person name="Martin F."/>
            <person name="Silar P."/>
            <person name="Natvig D.O."/>
            <person name="Lalanne C."/>
            <person name="Gautier V."/>
            <person name="Ament-Velasquez S.L."/>
            <person name="Kruys A."/>
            <person name="Hutchinson M.I."/>
            <person name="Powell A.J."/>
            <person name="Barry K."/>
            <person name="Miller A.N."/>
            <person name="Grigoriev I.V."/>
            <person name="Debuchy R."/>
            <person name="Gladieux P."/>
            <person name="Hiltunen Thoren M."/>
            <person name="Johannesson H."/>
        </authorList>
    </citation>
    <scope>NUCLEOTIDE SEQUENCE</scope>
    <source>
        <strain evidence="2">CBS 314.62</strain>
    </source>
</reference>
<dbReference type="Proteomes" id="UP001270362">
    <property type="component" value="Unassembled WGS sequence"/>
</dbReference>
<sequence>MGGARGAVLFFFFLGAQRFRWCAALFGFGPGICGSGVRAGPGIGREGQSGSLSAELRKEVPAASWHRGVSDWLGWGCSGWAYSRGLNVGRHGPLHVASVKYCKRVCIFGNGYGRCARGG</sequence>
<feature type="chain" id="PRO_5042019405" description="Secreted protein" evidence="1">
    <location>
        <begin position="25"/>
        <end position="119"/>
    </location>
</feature>
<organism evidence="2 3">
    <name type="scientific">Podospora appendiculata</name>
    <dbReference type="NCBI Taxonomy" id="314037"/>
    <lineage>
        <taxon>Eukaryota</taxon>
        <taxon>Fungi</taxon>
        <taxon>Dikarya</taxon>
        <taxon>Ascomycota</taxon>
        <taxon>Pezizomycotina</taxon>
        <taxon>Sordariomycetes</taxon>
        <taxon>Sordariomycetidae</taxon>
        <taxon>Sordariales</taxon>
        <taxon>Podosporaceae</taxon>
        <taxon>Podospora</taxon>
    </lineage>
</organism>
<protein>
    <recommendedName>
        <fullName evidence="4">Secreted protein</fullName>
    </recommendedName>
</protein>
<proteinExistence type="predicted"/>
<evidence type="ECO:0000313" key="2">
    <source>
        <dbReference type="EMBL" id="KAK3693700.1"/>
    </source>
</evidence>
<evidence type="ECO:0000313" key="3">
    <source>
        <dbReference type="Proteomes" id="UP001270362"/>
    </source>
</evidence>
<comment type="caution">
    <text evidence="2">The sequence shown here is derived from an EMBL/GenBank/DDBJ whole genome shotgun (WGS) entry which is preliminary data.</text>
</comment>
<feature type="signal peptide" evidence="1">
    <location>
        <begin position="1"/>
        <end position="24"/>
    </location>
</feature>
<dbReference type="AlphaFoldDB" id="A0AAE1CGP5"/>